<keyword evidence="3" id="KW-0645">Protease</keyword>
<proteinExistence type="inferred from homology"/>
<evidence type="ECO:0000256" key="10">
    <source>
        <dbReference type="SAM" id="Phobius"/>
    </source>
</evidence>
<keyword evidence="8 10" id="KW-0472">Membrane</keyword>
<protein>
    <submittedName>
        <fullName evidence="11">Signal peptidase II</fullName>
    </submittedName>
</protein>
<dbReference type="PANTHER" id="PTHR33695:SF1">
    <property type="entry name" value="LIPOPROTEIN SIGNAL PEPTIDASE"/>
    <property type="match status" value="1"/>
</dbReference>
<comment type="similarity">
    <text evidence="1 9">Belongs to the peptidase A8 family.</text>
</comment>
<evidence type="ECO:0000256" key="8">
    <source>
        <dbReference type="ARBA" id="ARBA00023136"/>
    </source>
</evidence>
<evidence type="ECO:0000256" key="6">
    <source>
        <dbReference type="ARBA" id="ARBA00022801"/>
    </source>
</evidence>
<evidence type="ECO:0000256" key="5">
    <source>
        <dbReference type="ARBA" id="ARBA00022750"/>
    </source>
</evidence>
<evidence type="ECO:0000313" key="11">
    <source>
        <dbReference type="EMBL" id="MCC2150326.1"/>
    </source>
</evidence>
<comment type="caution">
    <text evidence="11">The sequence shown here is derived from an EMBL/GenBank/DDBJ whole genome shotgun (WGS) entry which is preliminary data.</text>
</comment>
<dbReference type="Proteomes" id="UP001299235">
    <property type="component" value="Unassembled WGS sequence"/>
</dbReference>
<keyword evidence="7 10" id="KW-1133">Transmembrane helix</keyword>
<evidence type="ECO:0000313" key="12">
    <source>
        <dbReference type="Proteomes" id="UP001299235"/>
    </source>
</evidence>
<evidence type="ECO:0000256" key="3">
    <source>
        <dbReference type="ARBA" id="ARBA00022670"/>
    </source>
</evidence>
<evidence type="ECO:0000256" key="7">
    <source>
        <dbReference type="ARBA" id="ARBA00022989"/>
    </source>
</evidence>
<keyword evidence="12" id="KW-1185">Reference proteome</keyword>
<sequence length="152" mass="17549">MKWMLLPAGIFTADYIMKKRAESWNEEEAPEKMLGGHIILQKLHNRGAALSFMEKTPKLLTGVTTVVTAGMTAFYVYLIKKPKQLFLKTGVGMILGGAWSNVWDRITRKYVVDYFSFHTKCRKLERVVFNLADMFIFLGGFLVIFWNMLRKS</sequence>
<gene>
    <name evidence="11" type="ORF">LKD42_13930</name>
</gene>
<evidence type="ECO:0000256" key="1">
    <source>
        <dbReference type="ARBA" id="ARBA00006139"/>
    </source>
</evidence>
<keyword evidence="6" id="KW-0378">Hydrolase</keyword>
<name>A0ABS8EYP5_9FIRM</name>
<keyword evidence="2" id="KW-1003">Cell membrane</keyword>
<evidence type="ECO:0000256" key="9">
    <source>
        <dbReference type="RuleBase" id="RU004181"/>
    </source>
</evidence>
<accession>A0ABS8EYP5</accession>
<dbReference type="PRINTS" id="PR00781">
    <property type="entry name" value="LIPOSIGPTASE"/>
</dbReference>
<keyword evidence="4 10" id="KW-0812">Transmembrane</keyword>
<dbReference type="RefSeq" id="WP_147632027.1">
    <property type="nucleotide sequence ID" value="NZ_JAJEQE010000070.1"/>
</dbReference>
<feature type="transmembrane region" description="Helical" evidence="10">
    <location>
        <begin position="59"/>
        <end position="79"/>
    </location>
</feature>
<reference evidence="11 12" key="1">
    <citation type="submission" date="2021-10" db="EMBL/GenBank/DDBJ databases">
        <title>Anaerobic single-cell dispensing facilitates the cultivation of human gut bacteria.</title>
        <authorList>
            <person name="Afrizal A."/>
        </authorList>
    </citation>
    <scope>NUCLEOTIDE SEQUENCE [LARGE SCALE GENOMIC DNA]</scope>
    <source>
        <strain evidence="11 12">CLA-AA-H246</strain>
    </source>
</reference>
<dbReference type="PANTHER" id="PTHR33695">
    <property type="entry name" value="LIPOPROTEIN SIGNAL PEPTIDASE"/>
    <property type="match status" value="1"/>
</dbReference>
<evidence type="ECO:0000256" key="4">
    <source>
        <dbReference type="ARBA" id="ARBA00022692"/>
    </source>
</evidence>
<organism evidence="11 12">
    <name type="scientific">Hominisplanchenecus faecis</name>
    <dbReference type="NCBI Taxonomy" id="2885351"/>
    <lineage>
        <taxon>Bacteria</taxon>
        <taxon>Bacillati</taxon>
        <taxon>Bacillota</taxon>
        <taxon>Clostridia</taxon>
        <taxon>Lachnospirales</taxon>
        <taxon>Lachnospiraceae</taxon>
        <taxon>Hominisplanchenecus</taxon>
    </lineage>
</organism>
<evidence type="ECO:0000256" key="2">
    <source>
        <dbReference type="ARBA" id="ARBA00022475"/>
    </source>
</evidence>
<dbReference type="Pfam" id="PF01252">
    <property type="entry name" value="Peptidase_A8"/>
    <property type="match status" value="1"/>
</dbReference>
<dbReference type="EMBL" id="JAJEQE010000070">
    <property type="protein sequence ID" value="MCC2150326.1"/>
    <property type="molecule type" value="Genomic_DNA"/>
</dbReference>
<dbReference type="InterPro" id="IPR001872">
    <property type="entry name" value="Peptidase_A8"/>
</dbReference>
<keyword evidence="5" id="KW-0064">Aspartyl protease</keyword>
<feature type="transmembrane region" description="Helical" evidence="10">
    <location>
        <begin position="127"/>
        <end position="149"/>
    </location>
</feature>